<dbReference type="SMART" id="SM00387">
    <property type="entry name" value="HATPase_c"/>
    <property type="match status" value="2"/>
</dbReference>
<dbReference type="InterPro" id="IPR011006">
    <property type="entry name" value="CheY-like_superfamily"/>
</dbReference>
<evidence type="ECO:0000256" key="2">
    <source>
        <dbReference type="ARBA" id="ARBA00006402"/>
    </source>
</evidence>
<name>A0A921KFL8_SPOPS</name>
<dbReference type="InterPro" id="IPR003661">
    <property type="entry name" value="HisK_dim/P_dom"/>
</dbReference>
<dbReference type="InterPro" id="IPR003594">
    <property type="entry name" value="HATPase_dom"/>
</dbReference>
<evidence type="ECO:0000256" key="11">
    <source>
        <dbReference type="PROSITE-ProRule" id="PRU00169"/>
    </source>
</evidence>
<dbReference type="SUPFAM" id="SSF47384">
    <property type="entry name" value="Homodimeric domain of signal transducing histidine kinase"/>
    <property type="match status" value="1"/>
</dbReference>
<dbReference type="SMART" id="SM00448">
    <property type="entry name" value="REC"/>
    <property type="match status" value="1"/>
</dbReference>
<feature type="domain" description="Response regulatory" evidence="14">
    <location>
        <begin position="692"/>
        <end position="808"/>
    </location>
</feature>
<dbReference type="CDD" id="cd00082">
    <property type="entry name" value="HisKA"/>
    <property type="match status" value="1"/>
</dbReference>
<reference evidence="15" key="1">
    <citation type="journal article" date="2021" name="PeerJ">
        <title>Extensive microbial diversity within the chicken gut microbiome revealed by metagenomics and culture.</title>
        <authorList>
            <person name="Gilroy R."/>
            <person name="Ravi A."/>
            <person name="Getino M."/>
            <person name="Pursley I."/>
            <person name="Horton D.L."/>
            <person name="Alikhan N.F."/>
            <person name="Baker D."/>
            <person name="Gharbi K."/>
            <person name="Hall N."/>
            <person name="Watson M."/>
            <person name="Adriaenssens E.M."/>
            <person name="Foster-Nyarko E."/>
            <person name="Jarju S."/>
            <person name="Secka A."/>
            <person name="Antonio M."/>
            <person name="Oren A."/>
            <person name="Chaudhuri R.R."/>
            <person name="La Ragione R."/>
            <person name="Hildebrand F."/>
            <person name="Pallen M.J."/>
        </authorList>
    </citation>
    <scope>NUCLEOTIDE SEQUENCE</scope>
    <source>
        <strain evidence="15">CHK171-7178</strain>
    </source>
</reference>
<evidence type="ECO:0000256" key="10">
    <source>
        <dbReference type="ARBA" id="ARBA00074306"/>
    </source>
</evidence>
<comment type="caution">
    <text evidence="15">The sequence shown here is derived from an EMBL/GenBank/DDBJ whole genome shotgun (WGS) entry which is preliminary data.</text>
</comment>
<dbReference type="InterPro" id="IPR004358">
    <property type="entry name" value="Sig_transdc_His_kin-like_C"/>
</dbReference>
<dbReference type="GO" id="GO:0005524">
    <property type="term" value="F:ATP binding"/>
    <property type="evidence" value="ECO:0007669"/>
    <property type="project" value="UniProtKB-KW"/>
</dbReference>
<dbReference type="Pfam" id="PF00072">
    <property type="entry name" value="Response_reg"/>
    <property type="match status" value="1"/>
</dbReference>
<feature type="transmembrane region" description="Helical" evidence="12">
    <location>
        <begin position="209"/>
        <end position="232"/>
    </location>
</feature>
<evidence type="ECO:0000256" key="3">
    <source>
        <dbReference type="ARBA" id="ARBA00012438"/>
    </source>
</evidence>
<dbReference type="PRINTS" id="PR00344">
    <property type="entry name" value="BCTRLSENSOR"/>
</dbReference>
<feature type="domain" description="Histidine kinase" evidence="13">
    <location>
        <begin position="919"/>
        <end position="1018"/>
    </location>
</feature>
<dbReference type="AlphaFoldDB" id="A0A921KFL8"/>
<comment type="similarity">
    <text evidence="2">In the N-terminal section; belongs to the phytochrome family.</text>
</comment>
<dbReference type="Pfam" id="PF02518">
    <property type="entry name" value="HATPase_c"/>
    <property type="match status" value="2"/>
</dbReference>
<keyword evidence="12" id="KW-0812">Transmembrane</keyword>
<organism evidence="15 16">
    <name type="scientific">Sporosarcina psychrophila</name>
    <name type="common">Bacillus psychrophilus</name>
    <dbReference type="NCBI Taxonomy" id="1476"/>
    <lineage>
        <taxon>Bacteria</taxon>
        <taxon>Bacillati</taxon>
        <taxon>Bacillota</taxon>
        <taxon>Bacilli</taxon>
        <taxon>Bacillales</taxon>
        <taxon>Caryophanaceae</taxon>
        <taxon>Sporosarcina</taxon>
    </lineage>
</organism>
<dbReference type="InterPro" id="IPR036097">
    <property type="entry name" value="HisK_dim/P_sf"/>
</dbReference>
<evidence type="ECO:0000259" key="13">
    <source>
        <dbReference type="PROSITE" id="PS50109"/>
    </source>
</evidence>
<evidence type="ECO:0000256" key="1">
    <source>
        <dbReference type="ARBA" id="ARBA00000085"/>
    </source>
</evidence>
<dbReference type="InterPro" id="IPR010559">
    <property type="entry name" value="Sig_transdc_His_kin_internal"/>
</dbReference>
<evidence type="ECO:0000259" key="14">
    <source>
        <dbReference type="PROSITE" id="PS50110"/>
    </source>
</evidence>
<feature type="transmembrane region" description="Helical" evidence="12">
    <location>
        <begin position="276"/>
        <end position="296"/>
    </location>
</feature>
<keyword evidence="8" id="KW-0067">ATP-binding</keyword>
<evidence type="ECO:0000256" key="6">
    <source>
        <dbReference type="ARBA" id="ARBA00022741"/>
    </source>
</evidence>
<feature type="modified residue" description="4-aspartylphosphate" evidence="11">
    <location>
        <position position="741"/>
    </location>
</feature>
<feature type="transmembrane region" description="Helical" evidence="12">
    <location>
        <begin position="239"/>
        <end position="256"/>
    </location>
</feature>
<accession>A0A921KFL8</accession>
<dbReference type="CDD" id="cd17574">
    <property type="entry name" value="REC_OmpR"/>
    <property type="match status" value="1"/>
</dbReference>
<proteinExistence type="inferred from homology"/>
<evidence type="ECO:0000256" key="9">
    <source>
        <dbReference type="ARBA" id="ARBA00023012"/>
    </source>
</evidence>
<dbReference type="EMBL" id="DYWT01000253">
    <property type="protein sequence ID" value="HJF33314.1"/>
    <property type="molecule type" value="Genomic_DNA"/>
</dbReference>
<dbReference type="InterPro" id="IPR008979">
    <property type="entry name" value="Galactose-bd-like_sf"/>
</dbReference>
<keyword evidence="9" id="KW-0902">Two-component regulatory system</keyword>
<evidence type="ECO:0000256" key="4">
    <source>
        <dbReference type="ARBA" id="ARBA00022553"/>
    </source>
</evidence>
<dbReference type="Pfam" id="PF07695">
    <property type="entry name" value="7TMR-DISM_7TM"/>
    <property type="match status" value="1"/>
</dbReference>
<evidence type="ECO:0000313" key="15">
    <source>
        <dbReference type="EMBL" id="HJF33314.1"/>
    </source>
</evidence>
<dbReference type="InterPro" id="IPR011623">
    <property type="entry name" value="7TMR_DISM_rcpt_extracell_dom1"/>
</dbReference>
<dbReference type="SUPFAM" id="SSF55874">
    <property type="entry name" value="ATPase domain of HSP90 chaperone/DNA topoisomerase II/histidine kinase"/>
    <property type="match status" value="2"/>
</dbReference>
<evidence type="ECO:0000256" key="5">
    <source>
        <dbReference type="ARBA" id="ARBA00022679"/>
    </source>
</evidence>
<feature type="domain" description="Histidine kinase" evidence="13">
    <location>
        <begin position="438"/>
        <end position="656"/>
    </location>
</feature>
<dbReference type="PROSITE" id="PS50110">
    <property type="entry name" value="RESPONSE_REGULATORY"/>
    <property type="match status" value="1"/>
</dbReference>
<evidence type="ECO:0000256" key="12">
    <source>
        <dbReference type="SAM" id="Phobius"/>
    </source>
</evidence>
<keyword evidence="5" id="KW-0808">Transferase</keyword>
<dbReference type="InterPro" id="IPR005467">
    <property type="entry name" value="His_kinase_dom"/>
</dbReference>
<dbReference type="GO" id="GO:0016020">
    <property type="term" value="C:membrane"/>
    <property type="evidence" value="ECO:0007669"/>
    <property type="project" value="InterPro"/>
</dbReference>
<dbReference type="PROSITE" id="PS50109">
    <property type="entry name" value="HIS_KIN"/>
    <property type="match status" value="2"/>
</dbReference>
<protein>
    <recommendedName>
        <fullName evidence="10">Circadian input-output histidine kinase CikA</fullName>
        <ecNumber evidence="3">2.7.13.3</ecNumber>
    </recommendedName>
</protein>
<evidence type="ECO:0000256" key="7">
    <source>
        <dbReference type="ARBA" id="ARBA00022777"/>
    </source>
</evidence>
<dbReference type="Pfam" id="PF06580">
    <property type="entry name" value="His_kinase"/>
    <property type="match status" value="1"/>
</dbReference>
<evidence type="ECO:0000256" key="8">
    <source>
        <dbReference type="ARBA" id="ARBA00022840"/>
    </source>
</evidence>
<dbReference type="PANTHER" id="PTHR43547:SF2">
    <property type="entry name" value="HYBRID SIGNAL TRANSDUCTION HISTIDINE KINASE C"/>
    <property type="match status" value="1"/>
</dbReference>
<keyword evidence="6" id="KW-0547">Nucleotide-binding</keyword>
<sequence length="1018" mass="115590">MNKKKMIVVVGVFVLILISFRFLWIHYNLTADYPYAEKGILDLRDIELTDEGVITLNGEWDFYNNQFIEPEGLEKHVADDEKIGIKVPGDWRKIVPEDEQSSYEYGTYRLRILLNEQKKLLSLYIKEIRSNATVFINGEKVMELGRVGKDSESAKSDFRPVEVSLENYETEIDLLIQVSNYSPAHPAGITKSIKFGTSSAIKKSQLVSYLMQFTSVVILLIHSIYTLVIFLLFGRKKELVFLSLTFLCAAISILIDDDKLLLYLFPTISWTWWVKLLYLSYASSVFFMLQFFKQILMEKSVHKTRISISFKALTVLYLLFVISVLLDYKMMVVPLFRIIMFYIPVVLSFTLIKVVAQGKAYVIYFLLAVISIASSILWGWIKNNTFSSLPYYPFDIIIGVILFAIYWFKRFFQATDESKELTVKLQKEVKRKDDFLANTSHELRNPLHGIMNITQTIYDSEKDNLTEENKKNLQILMSVGRRMSMILNDLLDITKLKENGIRLQVKQVDLSSVVSGVFDMLQFLKEGKSITFRQSGLEAFPKVEADENRLFQILFNLVHNAVKFTNEGEIIVSAESRNDMAVIHVRDTGIGIDGETMKSVFQPYEQADPKITAFAGGIGLGLSICDQLVKLHGGSINVKSTVGKGSTFTFTLPIASQQKSIATDQSIRQAIPELASRNQKTTDQILNEQLPCILVVDDDPLNLAIVGRMLVAEQFDVVTCTSGKEALALLDKGKWDLVISDVMMPNMSGYALTQKIRERFPISELPILLLTARSQLEDIQTGFHCGASDYVTKPVEKIELVTRVKALTDLKTSIGERVRMEAAWLQAQIQPHFLFNTLNTIAALSEIDPPKMVELLDKFGSYLRASFASHNLNQVIQLESELELVRSYLFIEQERFGERLNVEWEMREIPAIQIPPLSIQTIVENAIQHGVLKRPEGGTVQISVLEQKDFVEITIKDDGVGIPEDKLKSLLTYQKEERRGIGLLNTDKRLKQQFGSGIDITSVPNRGTTVTFIVPKKE</sequence>
<feature type="transmembrane region" description="Helical" evidence="12">
    <location>
        <begin position="332"/>
        <end position="352"/>
    </location>
</feature>
<dbReference type="SUPFAM" id="SSF49785">
    <property type="entry name" value="Galactose-binding domain-like"/>
    <property type="match status" value="1"/>
</dbReference>
<dbReference type="Gene3D" id="3.30.565.10">
    <property type="entry name" value="Histidine kinase-like ATPase, C-terminal domain"/>
    <property type="match status" value="2"/>
</dbReference>
<dbReference type="InterPro" id="IPR001789">
    <property type="entry name" value="Sig_transdc_resp-reg_receiver"/>
</dbReference>
<feature type="transmembrane region" description="Helical" evidence="12">
    <location>
        <begin position="361"/>
        <end position="379"/>
    </location>
</feature>
<keyword evidence="7" id="KW-0418">Kinase</keyword>
<dbReference type="FunFam" id="3.30.565.10:FF:000010">
    <property type="entry name" value="Sensor histidine kinase RcsC"/>
    <property type="match status" value="1"/>
</dbReference>
<dbReference type="Pfam" id="PF00512">
    <property type="entry name" value="HisKA"/>
    <property type="match status" value="1"/>
</dbReference>
<keyword evidence="12" id="KW-0472">Membrane</keyword>
<evidence type="ECO:0000313" key="16">
    <source>
        <dbReference type="Proteomes" id="UP000698173"/>
    </source>
</evidence>
<dbReference type="EC" id="2.7.13.3" evidence="3"/>
<dbReference type="Gene3D" id="2.60.120.260">
    <property type="entry name" value="Galactose-binding domain-like"/>
    <property type="match status" value="1"/>
</dbReference>
<dbReference type="Gene3D" id="1.10.287.130">
    <property type="match status" value="1"/>
</dbReference>
<dbReference type="PANTHER" id="PTHR43547">
    <property type="entry name" value="TWO-COMPONENT HISTIDINE KINASE"/>
    <property type="match status" value="1"/>
</dbReference>
<dbReference type="Proteomes" id="UP000698173">
    <property type="component" value="Unassembled WGS sequence"/>
</dbReference>
<dbReference type="InterPro" id="IPR036890">
    <property type="entry name" value="HATPase_C_sf"/>
</dbReference>
<feature type="transmembrane region" description="Helical" evidence="12">
    <location>
        <begin position="7"/>
        <end position="27"/>
    </location>
</feature>
<dbReference type="SUPFAM" id="SSF52172">
    <property type="entry name" value="CheY-like"/>
    <property type="match status" value="1"/>
</dbReference>
<keyword evidence="12" id="KW-1133">Transmembrane helix</keyword>
<dbReference type="CDD" id="cd16922">
    <property type="entry name" value="HATPase_EvgS-ArcB-TorS-like"/>
    <property type="match status" value="1"/>
</dbReference>
<gene>
    <name evidence="15" type="ORF">K8V56_16245</name>
</gene>
<dbReference type="Gene3D" id="3.40.50.2300">
    <property type="match status" value="1"/>
</dbReference>
<keyword evidence="4 11" id="KW-0597">Phosphoprotein</keyword>
<dbReference type="SMART" id="SM00388">
    <property type="entry name" value="HisKA"/>
    <property type="match status" value="1"/>
</dbReference>
<dbReference type="GO" id="GO:0000155">
    <property type="term" value="F:phosphorelay sensor kinase activity"/>
    <property type="evidence" value="ECO:0007669"/>
    <property type="project" value="InterPro"/>
</dbReference>
<feature type="transmembrane region" description="Helical" evidence="12">
    <location>
        <begin position="391"/>
        <end position="408"/>
    </location>
</feature>
<comment type="catalytic activity">
    <reaction evidence="1">
        <text>ATP + protein L-histidine = ADP + protein N-phospho-L-histidine.</text>
        <dbReference type="EC" id="2.7.13.3"/>
    </reaction>
</comment>
<feature type="transmembrane region" description="Helical" evidence="12">
    <location>
        <begin position="308"/>
        <end position="326"/>
    </location>
</feature>
<reference evidence="15" key="2">
    <citation type="submission" date="2021-09" db="EMBL/GenBank/DDBJ databases">
        <authorList>
            <person name="Gilroy R."/>
        </authorList>
    </citation>
    <scope>NUCLEOTIDE SEQUENCE</scope>
    <source>
        <strain evidence="15">CHK171-7178</strain>
    </source>
</reference>